<name>A0ABY3WL69_9ACTN</name>
<gene>
    <name evidence="2" type="ORF">J4032_13050</name>
</gene>
<sequence>MDSVYRERAHLVAHLAAVYPATIGLTDPNEPDWAVVTIETPQGQMCWHISPDDYDLFKHVERSLDAAWDGHTTDEKYARLDALTAQVAAER</sequence>
<dbReference type="RefSeq" id="WP_242330949.1">
    <property type="nucleotide sequence ID" value="NZ_CP071872.1"/>
</dbReference>
<evidence type="ECO:0000259" key="1">
    <source>
        <dbReference type="Pfam" id="PF25311"/>
    </source>
</evidence>
<dbReference type="Proteomes" id="UP000828924">
    <property type="component" value="Chromosome"/>
</dbReference>
<feature type="domain" description="WDGH" evidence="1">
    <location>
        <begin position="4"/>
        <end position="81"/>
    </location>
</feature>
<dbReference type="Pfam" id="PF25311">
    <property type="entry name" value="WDGH"/>
    <property type="match status" value="1"/>
</dbReference>
<evidence type="ECO:0000313" key="2">
    <source>
        <dbReference type="EMBL" id="UNM12341.1"/>
    </source>
</evidence>
<keyword evidence="3" id="KW-1185">Reference proteome</keyword>
<organism evidence="2 3">
    <name type="scientific">Streptomyces formicae</name>
    <dbReference type="NCBI Taxonomy" id="1616117"/>
    <lineage>
        <taxon>Bacteria</taxon>
        <taxon>Bacillati</taxon>
        <taxon>Actinomycetota</taxon>
        <taxon>Actinomycetes</taxon>
        <taxon>Kitasatosporales</taxon>
        <taxon>Streptomycetaceae</taxon>
        <taxon>Streptomyces</taxon>
    </lineage>
</organism>
<proteinExistence type="predicted"/>
<evidence type="ECO:0000313" key="3">
    <source>
        <dbReference type="Proteomes" id="UP000828924"/>
    </source>
</evidence>
<dbReference type="InterPro" id="IPR057362">
    <property type="entry name" value="WDGH"/>
</dbReference>
<accession>A0ABY3WL69</accession>
<protein>
    <recommendedName>
        <fullName evidence="1">WDGH domain-containing protein</fullName>
    </recommendedName>
</protein>
<dbReference type="EMBL" id="CP071872">
    <property type="protein sequence ID" value="UNM12341.1"/>
    <property type="molecule type" value="Genomic_DNA"/>
</dbReference>
<reference evidence="2 3" key="1">
    <citation type="submission" date="2021-03" db="EMBL/GenBank/DDBJ databases">
        <title>Complete genome of Streptomyces formicae strain 1H-GS9 (DSM 100524).</title>
        <authorList>
            <person name="Atanasov K.E."/>
            <person name="Altabella T."/>
            <person name="Ferrer A."/>
        </authorList>
    </citation>
    <scope>NUCLEOTIDE SEQUENCE [LARGE SCALE GENOMIC DNA]</scope>
    <source>
        <strain evidence="2 3">1H-GS9</strain>
    </source>
</reference>